<dbReference type="AlphaFoldDB" id="K3W9D8"/>
<dbReference type="EnsemblProtists" id="PYU1_T001579">
    <property type="protein sequence ID" value="PYU1_T001579"/>
    <property type="gene ID" value="PYU1_G001579"/>
</dbReference>
<keyword evidence="2" id="KW-1185">Reference proteome</keyword>
<sequence length="210" mass="23474">SAKTLDGWYHQKQDEQGNRVWENTHSRVLPFSPESVVRAIWECLSREIQTPSGGELKIGKTSGDTIEILFRDTYPKLGQVAHRSSSSSASVRLSVRIMLKKFVKASRIVLVQSSVIDIEAEKCRRVRLHGKGWSVLQCLGVQGRSSKDQLAPCFAQACVRIVPAARPEDDGTLNGGEASFSTIPLEFIANHRQIRDFVQQLIENQIIDEC</sequence>
<dbReference type="EMBL" id="GL376626">
    <property type="status" value="NOT_ANNOTATED_CDS"/>
    <property type="molecule type" value="Genomic_DNA"/>
</dbReference>
<organism evidence="1 2">
    <name type="scientific">Globisporangium ultimum (strain ATCC 200006 / CBS 805.95 / DAOM BR144)</name>
    <name type="common">Pythium ultimum</name>
    <dbReference type="NCBI Taxonomy" id="431595"/>
    <lineage>
        <taxon>Eukaryota</taxon>
        <taxon>Sar</taxon>
        <taxon>Stramenopiles</taxon>
        <taxon>Oomycota</taxon>
        <taxon>Peronosporomycetes</taxon>
        <taxon>Pythiales</taxon>
        <taxon>Pythiaceae</taxon>
        <taxon>Globisporangium</taxon>
    </lineage>
</organism>
<proteinExistence type="predicted"/>
<name>K3W9D8_GLOUD</name>
<accession>K3W9D8</accession>
<dbReference type="HOGENOM" id="CLU_1323949_0_0_1"/>
<evidence type="ECO:0000313" key="2">
    <source>
        <dbReference type="Proteomes" id="UP000019132"/>
    </source>
</evidence>
<reference evidence="1" key="3">
    <citation type="submission" date="2015-02" db="UniProtKB">
        <authorList>
            <consortium name="EnsemblProtists"/>
        </authorList>
    </citation>
    <scope>IDENTIFICATION</scope>
    <source>
        <strain evidence="1">DAOM BR144</strain>
    </source>
</reference>
<protein>
    <submittedName>
        <fullName evidence="1">Uncharacterized protein</fullName>
    </submittedName>
</protein>
<reference evidence="2" key="2">
    <citation type="submission" date="2010-04" db="EMBL/GenBank/DDBJ databases">
        <authorList>
            <person name="Buell R."/>
            <person name="Hamilton J."/>
            <person name="Hostetler J."/>
        </authorList>
    </citation>
    <scope>NUCLEOTIDE SEQUENCE [LARGE SCALE GENOMIC DNA]</scope>
    <source>
        <strain evidence="2">DAOM:BR144</strain>
    </source>
</reference>
<reference evidence="2" key="1">
    <citation type="journal article" date="2010" name="Genome Biol.">
        <title>Genome sequence of the necrotrophic plant pathogen Pythium ultimum reveals original pathogenicity mechanisms and effector repertoire.</title>
        <authorList>
            <person name="Levesque C.A."/>
            <person name="Brouwer H."/>
            <person name="Cano L."/>
            <person name="Hamilton J.P."/>
            <person name="Holt C."/>
            <person name="Huitema E."/>
            <person name="Raffaele S."/>
            <person name="Robideau G.P."/>
            <person name="Thines M."/>
            <person name="Win J."/>
            <person name="Zerillo M.M."/>
            <person name="Beakes G.W."/>
            <person name="Boore J.L."/>
            <person name="Busam D."/>
            <person name="Dumas B."/>
            <person name="Ferriera S."/>
            <person name="Fuerstenberg S.I."/>
            <person name="Gachon C.M."/>
            <person name="Gaulin E."/>
            <person name="Govers F."/>
            <person name="Grenville-Briggs L."/>
            <person name="Horner N."/>
            <person name="Hostetler J."/>
            <person name="Jiang R.H."/>
            <person name="Johnson J."/>
            <person name="Krajaejun T."/>
            <person name="Lin H."/>
            <person name="Meijer H.J."/>
            <person name="Moore B."/>
            <person name="Morris P."/>
            <person name="Phuntmart V."/>
            <person name="Puiu D."/>
            <person name="Shetty J."/>
            <person name="Stajich J.E."/>
            <person name="Tripathy S."/>
            <person name="Wawra S."/>
            <person name="van West P."/>
            <person name="Whitty B.R."/>
            <person name="Coutinho P.M."/>
            <person name="Henrissat B."/>
            <person name="Martin F."/>
            <person name="Thomas P.D."/>
            <person name="Tyler B.M."/>
            <person name="De Vries R.P."/>
            <person name="Kamoun S."/>
            <person name="Yandell M."/>
            <person name="Tisserat N."/>
            <person name="Buell C.R."/>
        </authorList>
    </citation>
    <scope>NUCLEOTIDE SEQUENCE</scope>
    <source>
        <strain evidence="2">DAOM:BR144</strain>
    </source>
</reference>
<evidence type="ECO:0000313" key="1">
    <source>
        <dbReference type="EnsemblProtists" id="PYU1_T001579"/>
    </source>
</evidence>
<dbReference type="Proteomes" id="UP000019132">
    <property type="component" value="Unassembled WGS sequence"/>
</dbReference>
<dbReference type="InParanoid" id="K3W9D8"/>
<dbReference type="VEuPathDB" id="FungiDB:PYU1_G001579"/>